<dbReference type="Proteomes" id="UP000885750">
    <property type="component" value="Unassembled WGS sequence"/>
</dbReference>
<dbReference type="GO" id="GO:0020037">
    <property type="term" value="F:heme binding"/>
    <property type="evidence" value="ECO:0007669"/>
    <property type="project" value="InterPro"/>
</dbReference>
<dbReference type="PANTHER" id="PTHR38034:SF1">
    <property type="entry name" value="INNER MEMBRANE PROTEIN YPJD"/>
    <property type="match status" value="1"/>
</dbReference>
<feature type="domain" description="Cytochrome c assembly protein" evidence="2">
    <location>
        <begin position="43"/>
        <end position="263"/>
    </location>
</feature>
<keyword evidence="1" id="KW-1133">Transmembrane helix</keyword>
<dbReference type="InterPro" id="IPR002541">
    <property type="entry name" value="Cyt_c_assembly"/>
</dbReference>
<comment type="caution">
    <text evidence="3">The sequence shown here is derived from an EMBL/GenBank/DDBJ whole genome shotgun (WGS) entry which is preliminary data.</text>
</comment>
<name>A0A7V2T020_LEUMU</name>
<feature type="transmembrane region" description="Helical" evidence="1">
    <location>
        <begin position="63"/>
        <end position="84"/>
    </location>
</feature>
<feature type="transmembrane region" description="Helical" evidence="1">
    <location>
        <begin position="6"/>
        <end position="25"/>
    </location>
</feature>
<feature type="transmembrane region" description="Helical" evidence="1">
    <location>
        <begin position="213"/>
        <end position="231"/>
    </location>
</feature>
<dbReference type="GO" id="GO:0005886">
    <property type="term" value="C:plasma membrane"/>
    <property type="evidence" value="ECO:0007669"/>
    <property type="project" value="TreeGrafter"/>
</dbReference>
<keyword evidence="1" id="KW-0472">Membrane</keyword>
<reference evidence="3" key="1">
    <citation type="journal article" date="2020" name="mSystems">
        <title>Genome- and Community-Level Interaction Insights into Carbon Utilization and Element Cycling Functions of Hydrothermarchaeota in Hydrothermal Sediment.</title>
        <authorList>
            <person name="Zhou Z."/>
            <person name="Liu Y."/>
            <person name="Xu W."/>
            <person name="Pan J."/>
            <person name="Luo Z.H."/>
            <person name="Li M."/>
        </authorList>
    </citation>
    <scope>NUCLEOTIDE SEQUENCE [LARGE SCALE GENOMIC DNA]</scope>
    <source>
        <strain evidence="3">HyVt-493</strain>
    </source>
</reference>
<dbReference type="PANTHER" id="PTHR38034">
    <property type="entry name" value="INNER MEMBRANE PROTEIN YPJD"/>
    <property type="match status" value="1"/>
</dbReference>
<evidence type="ECO:0000259" key="2">
    <source>
        <dbReference type="Pfam" id="PF01578"/>
    </source>
</evidence>
<dbReference type="Pfam" id="PF01578">
    <property type="entry name" value="Cytochrom_C_asm"/>
    <property type="match status" value="1"/>
</dbReference>
<accession>A0A7V2T020</accession>
<evidence type="ECO:0000313" key="3">
    <source>
        <dbReference type="EMBL" id="HFC92667.1"/>
    </source>
</evidence>
<dbReference type="InterPro" id="IPR052372">
    <property type="entry name" value="YpjD/HemX"/>
</dbReference>
<feature type="transmembrane region" description="Helical" evidence="1">
    <location>
        <begin position="37"/>
        <end position="57"/>
    </location>
</feature>
<sequence>MTTIAILAIIFYLFSWVLLGFKLRSRLKNTTQLNKKIYLSVWSIAILLHAIVLYYPLLVGNGLLLSMIAAASHIIWLTSLMLLITTWTRDVEALGIFILPLTAFTLLLQQTVPLNSNHTIQISNGLGVHIFTSLLAYSMLMLAAIQAALLAEQNNHLHNHKPTGLIRALPSLQDMEHLLFRFITLGVILLSISLVTGLIYLENLFGHGIAHKTILSIFAWLIFTTLLIGHLKFGWRGRTAIRWTLAGFIILMLAFFGSKIIQHFLGI</sequence>
<dbReference type="GO" id="GO:0017004">
    <property type="term" value="P:cytochrome complex assembly"/>
    <property type="evidence" value="ECO:0007669"/>
    <property type="project" value="InterPro"/>
</dbReference>
<feature type="transmembrane region" description="Helical" evidence="1">
    <location>
        <begin position="243"/>
        <end position="265"/>
    </location>
</feature>
<feature type="transmembrane region" description="Helical" evidence="1">
    <location>
        <begin position="128"/>
        <end position="151"/>
    </location>
</feature>
<feature type="transmembrane region" description="Helical" evidence="1">
    <location>
        <begin position="178"/>
        <end position="201"/>
    </location>
</feature>
<protein>
    <submittedName>
        <fullName evidence="3">Phosphohydrolase</fullName>
    </submittedName>
</protein>
<feature type="transmembrane region" description="Helical" evidence="1">
    <location>
        <begin position="91"/>
        <end position="108"/>
    </location>
</feature>
<keyword evidence="1" id="KW-0812">Transmembrane</keyword>
<proteinExistence type="predicted"/>
<evidence type="ECO:0000256" key="1">
    <source>
        <dbReference type="SAM" id="Phobius"/>
    </source>
</evidence>
<dbReference type="AlphaFoldDB" id="A0A7V2T020"/>
<dbReference type="EMBL" id="DRMS01000285">
    <property type="protein sequence ID" value="HFC92667.1"/>
    <property type="molecule type" value="Genomic_DNA"/>
</dbReference>
<organism evidence="3">
    <name type="scientific">Leucothrix mucor</name>
    <dbReference type="NCBI Taxonomy" id="45248"/>
    <lineage>
        <taxon>Bacteria</taxon>
        <taxon>Pseudomonadati</taxon>
        <taxon>Pseudomonadota</taxon>
        <taxon>Gammaproteobacteria</taxon>
        <taxon>Thiotrichales</taxon>
        <taxon>Thiotrichaceae</taxon>
        <taxon>Leucothrix</taxon>
    </lineage>
</organism>
<gene>
    <name evidence="3" type="ORF">ENJ51_07625</name>
</gene>